<name>A0A844ZQE8_9SPHN</name>
<evidence type="ECO:0000313" key="4">
    <source>
        <dbReference type="EMBL" id="MXO89754.1"/>
    </source>
</evidence>
<dbReference type="OrthoDB" id="7173339at2"/>
<evidence type="ECO:0000256" key="2">
    <source>
        <dbReference type="SAM" id="Phobius"/>
    </source>
</evidence>
<protein>
    <submittedName>
        <fullName evidence="4">Tetratricopeptide repeat protein</fullName>
    </submittedName>
</protein>
<feature type="compositionally biased region" description="Basic and acidic residues" evidence="1">
    <location>
        <begin position="12"/>
        <end position="23"/>
    </location>
</feature>
<dbReference type="Proteomes" id="UP000442714">
    <property type="component" value="Unassembled WGS sequence"/>
</dbReference>
<accession>A0A844ZQE8</accession>
<dbReference type="AlphaFoldDB" id="A0A844ZQE8"/>
<evidence type="ECO:0000259" key="3">
    <source>
        <dbReference type="Pfam" id="PF09976"/>
    </source>
</evidence>
<proteinExistence type="predicted"/>
<dbReference type="Pfam" id="PF09976">
    <property type="entry name" value="TPR_21"/>
    <property type="match status" value="1"/>
</dbReference>
<reference evidence="4 5" key="1">
    <citation type="submission" date="2019-12" db="EMBL/GenBank/DDBJ databases">
        <title>Genomic-based taxomic classification of the family Erythrobacteraceae.</title>
        <authorList>
            <person name="Xu L."/>
        </authorList>
    </citation>
    <scope>NUCLEOTIDE SEQUENCE [LARGE SCALE GENOMIC DNA]</scope>
    <source>
        <strain evidence="4 5">KCTC 52763</strain>
    </source>
</reference>
<feature type="compositionally biased region" description="Polar residues" evidence="1">
    <location>
        <begin position="1"/>
        <end position="11"/>
    </location>
</feature>
<keyword evidence="5" id="KW-1185">Reference proteome</keyword>
<sequence length="263" mass="27890">MALTPSNTPENSTDKRKERAAAQEDVLLREVDEAVRQDELSSSLDKYGKPLLAIVVLGLAAFAAYLFIWVPSREGPREAQSETLVSALDQIEAGNIQTGSATLDGLAAEGEGGAKTAAMMLQAGIAQQQGKAEEAAKIFAAVAADEDAPQAYRDLAVIREITATFDTRKPEDIVARLKPLAVPENAFYGSAGELLAIAYLEQGKRQEAGDLLAAISKSDDVPDSLRSRARQMAGQLGVDAIEDVDEVLEESRIESAPGAPPAQ</sequence>
<gene>
    <name evidence="4" type="ORF">GRI41_02855</name>
</gene>
<feature type="domain" description="Ancillary SecYEG translocon subunit/Cell division coordinator CpoB TPR" evidence="3">
    <location>
        <begin position="46"/>
        <end position="208"/>
    </location>
</feature>
<feature type="transmembrane region" description="Helical" evidence="2">
    <location>
        <begin position="51"/>
        <end position="70"/>
    </location>
</feature>
<keyword evidence="2" id="KW-0812">Transmembrane</keyword>
<dbReference type="EMBL" id="WTYX01000001">
    <property type="protein sequence ID" value="MXO89754.1"/>
    <property type="molecule type" value="Genomic_DNA"/>
</dbReference>
<evidence type="ECO:0000313" key="5">
    <source>
        <dbReference type="Proteomes" id="UP000442714"/>
    </source>
</evidence>
<feature type="region of interest" description="Disordered" evidence="1">
    <location>
        <begin position="1"/>
        <end position="23"/>
    </location>
</feature>
<evidence type="ECO:0000256" key="1">
    <source>
        <dbReference type="SAM" id="MobiDB-lite"/>
    </source>
</evidence>
<keyword evidence="2" id="KW-0472">Membrane</keyword>
<dbReference type="RefSeq" id="WP_160603249.1">
    <property type="nucleotide sequence ID" value="NZ_WTYX01000001.1"/>
</dbReference>
<dbReference type="InterPro" id="IPR018704">
    <property type="entry name" value="SecYEG/CpoB_TPR"/>
</dbReference>
<keyword evidence="2" id="KW-1133">Transmembrane helix</keyword>
<organism evidence="4 5">
    <name type="scientific">Pontixanthobacter aquaemixtae</name>
    <dbReference type="NCBI Taxonomy" id="1958940"/>
    <lineage>
        <taxon>Bacteria</taxon>
        <taxon>Pseudomonadati</taxon>
        <taxon>Pseudomonadota</taxon>
        <taxon>Alphaproteobacteria</taxon>
        <taxon>Sphingomonadales</taxon>
        <taxon>Erythrobacteraceae</taxon>
        <taxon>Pontixanthobacter</taxon>
    </lineage>
</organism>
<comment type="caution">
    <text evidence="4">The sequence shown here is derived from an EMBL/GenBank/DDBJ whole genome shotgun (WGS) entry which is preliminary data.</text>
</comment>